<dbReference type="Proteomes" id="UP000000442">
    <property type="component" value="Chromosome"/>
</dbReference>
<feature type="signal peptide" evidence="1">
    <location>
        <begin position="1"/>
        <end position="22"/>
    </location>
</feature>
<dbReference type="SMART" id="SM00867">
    <property type="entry name" value="YceI"/>
    <property type="match status" value="1"/>
</dbReference>
<keyword evidence="1" id="KW-0732">Signal</keyword>
<protein>
    <recommendedName>
        <fullName evidence="2">Lipid/polyisoprenoid-binding YceI-like domain-containing protein</fullName>
    </recommendedName>
</protein>
<dbReference type="RefSeq" id="WP_015902938.1">
    <property type="nucleotide sequence ID" value="NC_012108.1"/>
</dbReference>
<dbReference type="AlphaFoldDB" id="C0QL63"/>
<sequence length="195" mass="21853">MKKITLFILIFLLFVGSSQALAHAWVIDANHSSIRFGVKHVFSTVWGHFSDFEGNIVFDPRALAQSSFDFTVKVKSINTANAKRDTHLRSNDFFSADRFPDIHFKSKKIIHKDGSNYLVEGTMTLKEIHKTMAIPFIYHGAIPSPFNKKEQIIGFDTAFSINRLDFGVGDGKFVKMGVVGDTVQVQISVEAVGKR</sequence>
<feature type="domain" description="Lipid/polyisoprenoid-binding YceI-like" evidence="2">
    <location>
        <begin position="24"/>
        <end position="192"/>
    </location>
</feature>
<name>C0QL63_DESAH</name>
<organism evidence="3 4">
    <name type="scientific">Desulforapulum autotrophicum (strain ATCC 43914 / DSM 3382 / VKM B-1955 / HRM2)</name>
    <name type="common">Desulfobacterium autotrophicum</name>
    <dbReference type="NCBI Taxonomy" id="177437"/>
    <lineage>
        <taxon>Bacteria</taxon>
        <taxon>Pseudomonadati</taxon>
        <taxon>Thermodesulfobacteriota</taxon>
        <taxon>Desulfobacteria</taxon>
        <taxon>Desulfobacterales</taxon>
        <taxon>Desulfobacteraceae</taxon>
        <taxon>Desulforapulum</taxon>
    </lineage>
</organism>
<evidence type="ECO:0000313" key="3">
    <source>
        <dbReference type="EMBL" id="ACN14149.1"/>
    </source>
</evidence>
<dbReference type="STRING" id="177437.HRM2_10370"/>
<dbReference type="OrthoDB" id="9811006at2"/>
<dbReference type="EMBL" id="CP001087">
    <property type="protein sequence ID" value="ACN14149.1"/>
    <property type="molecule type" value="Genomic_DNA"/>
</dbReference>
<evidence type="ECO:0000313" key="4">
    <source>
        <dbReference type="Proteomes" id="UP000000442"/>
    </source>
</evidence>
<feature type="chain" id="PRO_5002902464" description="Lipid/polyisoprenoid-binding YceI-like domain-containing protein" evidence="1">
    <location>
        <begin position="23"/>
        <end position="195"/>
    </location>
</feature>
<dbReference type="PANTHER" id="PTHR34406:SF1">
    <property type="entry name" value="PROTEIN YCEI"/>
    <property type="match status" value="1"/>
</dbReference>
<dbReference type="HOGENOM" id="CLU_071003_3_0_7"/>
<dbReference type="Pfam" id="PF04264">
    <property type="entry name" value="YceI"/>
    <property type="match status" value="1"/>
</dbReference>
<reference evidence="3 4" key="1">
    <citation type="journal article" date="2009" name="Environ. Microbiol.">
        <title>Genome sequence of Desulfobacterium autotrophicum HRM2, a marine sulfate reducer oxidizing organic carbon completely to carbon dioxide.</title>
        <authorList>
            <person name="Strittmatter A.W."/>
            <person name="Liesegang H."/>
            <person name="Rabus R."/>
            <person name="Decker I."/>
            <person name="Amann J."/>
            <person name="Andres S."/>
            <person name="Henne A."/>
            <person name="Fricke W.F."/>
            <person name="Martinez-Arias R."/>
            <person name="Bartels D."/>
            <person name="Goesmann A."/>
            <person name="Krause L."/>
            <person name="Puehler A."/>
            <person name="Klenk H.P."/>
            <person name="Richter M."/>
            <person name="Schuler M."/>
            <person name="Gloeckner F.O."/>
            <person name="Meyerdierks A."/>
            <person name="Gottschalk G."/>
            <person name="Amann R."/>
        </authorList>
    </citation>
    <scope>NUCLEOTIDE SEQUENCE [LARGE SCALE GENOMIC DNA]</scope>
    <source>
        <strain evidence="4">ATCC 43914 / DSM 3382 / HRM2</strain>
    </source>
</reference>
<gene>
    <name evidence="3" type="ordered locus">HRM2_10370</name>
</gene>
<proteinExistence type="predicted"/>
<dbReference type="eggNOG" id="COG2353">
    <property type="taxonomic scope" value="Bacteria"/>
</dbReference>
<accession>C0QL63</accession>
<evidence type="ECO:0000259" key="2">
    <source>
        <dbReference type="SMART" id="SM00867"/>
    </source>
</evidence>
<evidence type="ECO:0000256" key="1">
    <source>
        <dbReference type="SAM" id="SignalP"/>
    </source>
</evidence>
<dbReference type="Gene3D" id="2.40.128.110">
    <property type="entry name" value="Lipid/polyisoprenoid-binding, YceI-like"/>
    <property type="match status" value="1"/>
</dbReference>
<dbReference type="KEGG" id="dat:HRM2_10370"/>
<dbReference type="SUPFAM" id="SSF101874">
    <property type="entry name" value="YceI-like"/>
    <property type="match status" value="1"/>
</dbReference>
<dbReference type="InterPro" id="IPR036761">
    <property type="entry name" value="TTHA0802/YceI-like_sf"/>
</dbReference>
<keyword evidence="4" id="KW-1185">Reference proteome</keyword>
<dbReference type="InterPro" id="IPR007372">
    <property type="entry name" value="Lipid/polyisoprenoid-bd_YceI"/>
</dbReference>
<dbReference type="PANTHER" id="PTHR34406">
    <property type="entry name" value="PROTEIN YCEI"/>
    <property type="match status" value="1"/>
</dbReference>